<organism evidence="1 2">
    <name type="scientific">Hoylesella loescheii DSM 19665 = JCM 12249 = ATCC 15930</name>
    <dbReference type="NCBI Taxonomy" id="1122985"/>
    <lineage>
        <taxon>Bacteria</taxon>
        <taxon>Pseudomonadati</taxon>
        <taxon>Bacteroidota</taxon>
        <taxon>Bacteroidia</taxon>
        <taxon>Bacteroidales</taxon>
        <taxon>Prevotellaceae</taxon>
        <taxon>Hoylesella</taxon>
    </lineage>
</organism>
<dbReference type="eggNOG" id="ENOG502Z7XP">
    <property type="taxonomic scope" value="Bacteria"/>
</dbReference>
<protein>
    <recommendedName>
        <fullName evidence="3">Capsule assembly protein Wzi</fullName>
    </recommendedName>
</protein>
<comment type="caution">
    <text evidence="1">The sequence shown here is derived from an EMBL/GenBank/DDBJ whole genome shotgun (WGS) entry which is preliminary data.</text>
</comment>
<evidence type="ECO:0008006" key="3">
    <source>
        <dbReference type="Google" id="ProtNLM"/>
    </source>
</evidence>
<evidence type="ECO:0000313" key="1">
    <source>
        <dbReference type="EMBL" id="KDR53055.1"/>
    </source>
</evidence>
<dbReference type="InterPro" id="IPR038636">
    <property type="entry name" value="Wzi_sf"/>
</dbReference>
<proteinExistence type="predicted"/>
<dbReference type="Proteomes" id="UP000027442">
    <property type="component" value="Unassembled WGS sequence"/>
</dbReference>
<dbReference type="Gene3D" id="2.40.160.130">
    <property type="entry name" value="Capsule assembly protein Wzi"/>
    <property type="match status" value="1"/>
</dbReference>
<accession>A0A069QJQ9</accession>
<sequence>MPEQSGSYAQTTSCVAFHQSNLQEKTCITSSKFEQWQKNGKINKIILTSVRCITSMKHYLATFLLACIMPAITARAQVWREGGEPGKIKLGKGLGYAVEAQATISSAQTPLWLNANKHGLSSLEKTNGYLLAGIERPLATDSTRRWGLGYGLNMALTQGFTSRIVVDQAFVQARWLYATLTIGSKRHDMELKNDALSSGSQLLGINARPVPQVRLALPDYWTLPFGNGWLHLKGHVAYGKTTDDNWQKRFTGQQHLYTENVLYHSKAGYFMIGNPERFVPLSLELGLEMASTFGGTSYQPLDDGTVRVIRGRTGVKSFWKAFLPGGADVGETTYQNAEGNQLGAWLARVNYNAETWKFGLYVDKYFEDHSAMLQVDYDGYGTGDEWMQKKKRRFLIYDFKDWMFGAELNFKYGRWITDVVLEYLYTKYQSGPIYHDHTKTIADHLGGQDNYYNHYIYTGWQHWGQVMGNPLYRSPLYNTNGNINVANNRFTAWHLGIGGKPTDELSYRLLATYQNGLGTYAEPFDKKEYNVSLMLEGSYQLPNEWNVTAALGADMGRILGNKWGVQLTVAKKGLFK</sequence>
<dbReference type="PATRIC" id="fig|1122985.7.peg.866"/>
<keyword evidence="2" id="KW-1185">Reference proteome</keyword>
<dbReference type="HOGENOM" id="CLU_038260_0_0_10"/>
<evidence type="ECO:0000313" key="2">
    <source>
        <dbReference type="Proteomes" id="UP000027442"/>
    </source>
</evidence>
<gene>
    <name evidence="1" type="ORF">HMPREF1991_00836</name>
</gene>
<dbReference type="EMBL" id="JNGW01000031">
    <property type="protein sequence ID" value="KDR53055.1"/>
    <property type="molecule type" value="Genomic_DNA"/>
</dbReference>
<reference evidence="1 2" key="1">
    <citation type="submission" date="2013-08" db="EMBL/GenBank/DDBJ databases">
        <authorList>
            <person name="Weinstock G."/>
            <person name="Sodergren E."/>
            <person name="Wylie T."/>
            <person name="Fulton L."/>
            <person name="Fulton R."/>
            <person name="Fronick C."/>
            <person name="O'Laughlin M."/>
            <person name="Godfrey J."/>
            <person name="Miner T."/>
            <person name="Herter B."/>
            <person name="Appelbaum E."/>
            <person name="Cordes M."/>
            <person name="Lek S."/>
            <person name="Wollam A."/>
            <person name="Pepin K.H."/>
            <person name="Palsikar V.B."/>
            <person name="Mitreva M."/>
            <person name="Wilson R.K."/>
        </authorList>
    </citation>
    <scope>NUCLEOTIDE SEQUENCE [LARGE SCALE GENOMIC DNA]</scope>
    <source>
        <strain evidence="1 2">ATCC 15930</strain>
    </source>
</reference>
<dbReference type="AlphaFoldDB" id="A0A069QJQ9"/>
<name>A0A069QJQ9_HOYLO</name>